<dbReference type="PANTHER" id="PTHR31900:SF30">
    <property type="entry name" value="SUPERFAMILY PROTEIN, PUTATIVE-RELATED"/>
    <property type="match status" value="1"/>
</dbReference>
<dbReference type="Gene3D" id="1.20.1280.50">
    <property type="match status" value="1"/>
</dbReference>
<keyword evidence="2" id="KW-1185">Reference proteome</keyword>
<organism evidence="2 3">
    <name type="scientific">Camelina sativa</name>
    <name type="common">False flax</name>
    <name type="synonym">Myagrum sativum</name>
    <dbReference type="NCBI Taxonomy" id="90675"/>
    <lineage>
        <taxon>Eukaryota</taxon>
        <taxon>Viridiplantae</taxon>
        <taxon>Streptophyta</taxon>
        <taxon>Embryophyta</taxon>
        <taxon>Tracheophyta</taxon>
        <taxon>Spermatophyta</taxon>
        <taxon>Magnoliopsida</taxon>
        <taxon>eudicotyledons</taxon>
        <taxon>Gunneridae</taxon>
        <taxon>Pentapetalae</taxon>
        <taxon>rosids</taxon>
        <taxon>malvids</taxon>
        <taxon>Brassicales</taxon>
        <taxon>Brassicaceae</taxon>
        <taxon>Camelineae</taxon>
        <taxon>Camelina</taxon>
    </lineage>
</organism>
<dbReference type="PANTHER" id="PTHR31900">
    <property type="entry name" value="F-BOX/RNI SUPERFAMILY PROTEIN-RELATED"/>
    <property type="match status" value="1"/>
</dbReference>
<accession>A0ABM0W950</accession>
<protein>
    <submittedName>
        <fullName evidence="3">F-box/LRR-repeat protein At5g54820</fullName>
    </submittedName>
</protein>
<dbReference type="CDD" id="cd22160">
    <property type="entry name" value="F-box_AtFBL13-like"/>
    <property type="match status" value="1"/>
</dbReference>
<dbReference type="SUPFAM" id="SSF81383">
    <property type="entry name" value="F-box domain"/>
    <property type="match status" value="1"/>
</dbReference>
<evidence type="ECO:0000259" key="1">
    <source>
        <dbReference type="SMART" id="SM00579"/>
    </source>
</evidence>
<evidence type="ECO:0000313" key="3">
    <source>
        <dbReference type="RefSeq" id="XP_010467493.2"/>
    </source>
</evidence>
<dbReference type="InterPro" id="IPR036047">
    <property type="entry name" value="F-box-like_dom_sf"/>
</dbReference>
<dbReference type="InterPro" id="IPR006566">
    <property type="entry name" value="FBD"/>
</dbReference>
<reference evidence="2" key="1">
    <citation type="journal article" date="2014" name="Nat. Commun.">
        <title>The emerging biofuel crop Camelina sativa retains a highly undifferentiated hexaploid genome structure.</title>
        <authorList>
            <person name="Kagale S."/>
            <person name="Koh C."/>
            <person name="Nixon J."/>
            <person name="Bollina V."/>
            <person name="Clarke W.E."/>
            <person name="Tuteja R."/>
            <person name="Spillane C."/>
            <person name="Robinson S.J."/>
            <person name="Links M.G."/>
            <person name="Clarke C."/>
            <person name="Higgins E.E."/>
            <person name="Huebert T."/>
            <person name="Sharpe A.G."/>
            <person name="Parkin I.A."/>
        </authorList>
    </citation>
    <scope>NUCLEOTIDE SEQUENCE [LARGE SCALE GENOMIC DNA]</scope>
    <source>
        <strain evidence="2">cv. DH55</strain>
    </source>
</reference>
<dbReference type="InterPro" id="IPR053781">
    <property type="entry name" value="F-box_AtFBL13-like"/>
</dbReference>
<evidence type="ECO:0000313" key="2">
    <source>
        <dbReference type="Proteomes" id="UP000694864"/>
    </source>
</evidence>
<sequence length="328" mass="37948">MVSTNTSDFLSSLHDSLLVTIISLLPFKESVRTSVLSKRWRNLCRETTSLVFKESEFAKPTPHDSAFLVGVMLDWVSKFTGKVIENFEIHLSQPRGLEGDIMSLTEFATSRQVKNFVLDFSDHTQKDLIKSFVMECILRRQYPQKNELDVSYLLFNLLYVRSLTVCSFFLQVIQDCDDPMALHDPMKTRHLVMRTNMHPKDFRGINIFLNSCPELESLTIDLVTTSRFVVVRSPSVMDPLAHWLTSEAYECLEKTLKVVKFKNFRGRANELHLLQYLLRNGRVLERVELYEAKGLDHEEKTWIMAAVEVFKKNLKKASSPLKLTLYNA</sequence>
<dbReference type="Pfam" id="PF00646">
    <property type="entry name" value="F-box"/>
    <property type="match status" value="1"/>
</dbReference>
<dbReference type="GeneID" id="104747543"/>
<reference evidence="3" key="2">
    <citation type="submission" date="2025-08" db="UniProtKB">
        <authorList>
            <consortium name="RefSeq"/>
        </authorList>
    </citation>
    <scope>IDENTIFICATION</scope>
    <source>
        <tissue evidence="3">Leaf</tissue>
    </source>
</reference>
<gene>
    <name evidence="3" type="primary">LOC104747543</name>
</gene>
<dbReference type="Pfam" id="PF08387">
    <property type="entry name" value="FBD"/>
    <property type="match status" value="1"/>
</dbReference>
<dbReference type="InterPro" id="IPR001810">
    <property type="entry name" value="F-box_dom"/>
</dbReference>
<dbReference type="RefSeq" id="XP_010467493.2">
    <property type="nucleotide sequence ID" value="XM_010469191.2"/>
</dbReference>
<dbReference type="SMART" id="SM00579">
    <property type="entry name" value="FBD"/>
    <property type="match status" value="1"/>
</dbReference>
<name>A0ABM0W950_CAMSA</name>
<feature type="domain" description="FBD" evidence="1">
    <location>
        <begin position="250"/>
        <end position="326"/>
    </location>
</feature>
<dbReference type="InterPro" id="IPR050232">
    <property type="entry name" value="FBL13/AtMIF1-like"/>
</dbReference>
<dbReference type="Proteomes" id="UP000694864">
    <property type="component" value="Chromosome 15"/>
</dbReference>
<proteinExistence type="predicted"/>